<dbReference type="InterPro" id="IPR003615">
    <property type="entry name" value="HNH_nuc"/>
</dbReference>
<dbReference type="SMART" id="SM00507">
    <property type="entry name" value="HNHc"/>
    <property type="match status" value="1"/>
</dbReference>
<dbReference type="PANTHER" id="PTHR33877">
    <property type="entry name" value="SLL1193 PROTEIN"/>
    <property type="match status" value="1"/>
</dbReference>
<feature type="region of interest" description="Disordered" evidence="1">
    <location>
        <begin position="260"/>
        <end position="283"/>
    </location>
</feature>
<reference evidence="3 4" key="1">
    <citation type="submission" date="2018-04" db="EMBL/GenBank/DDBJ databases">
        <title>Genomic Encyclopedia of Archaeal and Bacterial Type Strains, Phase II (KMG-II): from individual species to whole genera.</title>
        <authorList>
            <person name="Goeker M."/>
        </authorList>
    </citation>
    <scope>NUCLEOTIDE SEQUENCE [LARGE SCALE GENOMIC DNA]</scope>
    <source>
        <strain evidence="3 4">DSM 45169</strain>
    </source>
</reference>
<dbReference type="CDD" id="cd00085">
    <property type="entry name" value="HNHc"/>
    <property type="match status" value="1"/>
</dbReference>
<organism evidence="3 4">
    <name type="scientific">Desmospora activa DSM 45169</name>
    <dbReference type="NCBI Taxonomy" id="1121389"/>
    <lineage>
        <taxon>Bacteria</taxon>
        <taxon>Bacillati</taxon>
        <taxon>Bacillota</taxon>
        <taxon>Bacilli</taxon>
        <taxon>Bacillales</taxon>
        <taxon>Thermoactinomycetaceae</taxon>
        <taxon>Desmospora</taxon>
    </lineage>
</organism>
<dbReference type="Proteomes" id="UP000241639">
    <property type="component" value="Unassembled WGS sequence"/>
</dbReference>
<gene>
    <name evidence="3" type="ORF">C8J48_3004</name>
</gene>
<dbReference type="Pfam" id="PF14279">
    <property type="entry name" value="HNH_5"/>
    <property type="match status" value="1"/>
</dbReference>
<keyword evidence="3" id="KW-0540">Nuclease</keyword>
<dbReference type="EMBL" id="PZZP01000002">
    <property type="protein sequence ID" value="PTM56679.1"/>
    <property type="molecule type" value="Genomic_DNA"/>
</dbReference>
<dbReference type="PANTHER" id="PTHR33877:SF2">
    <property type="entry name" value="OS07G0170200 PROTEIN"/>
    <property type="match status" value="1"/>
</dbReference>
<keyword evidence="3" id="KW-0255">Endonuclease</keyword>
<feature type="compositionally biased region" description="Basic residues" evidence="1">
    <location>
        <begin position="269"/>
        <end position="283"/>
    </location>
</feature>
<comment type="caution">
    <text evidence="3">The sequence shown here is derived from an EMBL/GenBank/DDBJ whole genome shotgun (WGS) entry which is preliminary data.</text>
</comment>
<evidence type="ECO:0000313" key="3">
    <source>
        <dbReference type="EMBL" id="PTM56679.1"/>
    </source>
</evidence>
<evidence type="ECO:0000313" key="4">
    <source>
        <dbReference type="Proteomes" id="UP000241639"/>
    </source>
</evidence>
<dbReference type="InterPro" id="IPR029471">
    <property type="entry name" value="HNH_5"/>
</dbReference>
<dbReference type="Gene3D" id="1.10.30.50">
    <property type="match status" value="1"/>
</dbReference>
<protein>
    <submittedName>
        <fullName evidence="3">HNH endonuclease</fullName>
    </submittedName>
</protein>
<proteinExistence type="predicted"/>
<dbReference type="RefSeq" id="WP_245891240.1">
    <property type="nucleotide sequence ID" value="NZ_PZZP01000002.1"/>
</dbReference>
<dbReference type="GO" id="GO:0004519">
    <property type="term" value="F:endonuclease activity"/>
    <property type="evidence" value="ECO:0007669"/>
    <property type="project" value="UniProtKB-KW"/>
</dbReference>
<evidence type="ECO:0000259" key="2">
    <source>
        <dbReference type="SMART" id="SM00507"/>
    </source>
</evidence>
<sequence>MLFSHSHITEDDARKVWWEEDGRCENCKRPMGFSVSCYSRIQKNNDYTADNLYLFCPDCKKHQPDFLDHLLGAESDVIKVLAEDVKITEAEQFLIKNLQKHGVLLGFSQKKRLYWLPGIGKFSVHKRVEDRKLEGTDIVYPAVTGSWVAKIEGSLAAEWHIRIKPQERSRKLPHPQRVVLSSSPQTPIECIMKAIRSSYPLPFTFNIDLLTQEHEITMIFKDGGSYKQVDKETAIYAVQKGISKIVSEYPTVIVNRVKCPRLKPNSNKSNRKKPNPKKKQNSYQRIRQKVLLRDEYTCRYCGRYGNTVDHIIPRAKGGKNKMENLVACCFDCNQAKKDLLPEVFAKVAVTR</sequence>
<dbReference type="AlphaFoldDB" id="A0A2T4Z463"/>
<evidence type="ECO:0000256" key="1">
    <source>
        <dbReference type="SAM" id="MobiDB-lite"/>
    </source>
</evidence>
<feature type="domain" description="HNH nuclease" evidence="2">
    <location>
        <begin position="285"/>
        <end position="334"/>
    </location>
</feature>
<name>A0A2T4Z463_9BACL</name>
<dbReference type="InterPro" id="IPR052892">
    <property type="entry name" value="NA-targeting_endonuclease"/>
</dbReference>
<keyword evidence="3" id="KW-0378">Hydrolase</keyword>
<keyword evidence="4" id="KW-1185">Reference proteome</keyword>
<accession>A0A2T4Z463</accession>